<dbReference type="GO" id="GO:0031297">
    <property type="term" value="P:replication fork processing"/>
    <property type="evidence" value="ECO:0007669"/>
    <property type="project" value="UniProtKB-UniRule"/>
</dbReference>
<dbReference type="AlphaFoldDB" id="A0A176VMW7"/>
<gene>
    <name evidence="11" type="ORF">AXG93_868s1430</name>
    <name evidence="10" type="ORF">Mp_3g22870</name>
</gene>
<dbReference type="GO" id="GO:0000076">
    <property type="term" value="P:DNA replication checkpoint signaling"/>
    <property type="evidence" value="ECO:0007669"/>
    <property type="project" value="UniProtKB-UniRule"/>
</dbReference>
<dbReference type="EMBL" id="LVLJ01003476">
    <property type="protein sequence ID" value="OAE21305.1"/>
    <property type="molecule type" value="Genomic_DNA"/>
</dbReference>
<evidence type="ECO:0000256" key="2">
    <source>
        <dbReference type="ARBA" id="ARBA00006075"/>
    </source>
</evidence>
<dbReference type="SMART" id="SM00343">
    <property type="entry name" value="ZnF_C2HC"/>
    <property type="match status" value="1"/>
</dbReference>
<dbReference type="GO" id="GO:0008270">
    <property type="term" value="F:zinc ion binding"/>
    <property type="evidence" value="ECO:0007669"/>
    <property type="project" value="UniProtKB-KW"/>
</dbReference>
<keyword evidence="3 7" id="KW-0227">DNA damage</keyword>
<evidence type="ECO:0000313" key="11">
    <source>
        <dbReference type="EMBL" id="OAE21305.1"/>
    </source>
</evidence>
<keyword evidence="12" id="KW-1185">Reference proteome</keyword>
<accession>A0A176VMW7</accession>
<sequence length="324" mass="34635">MATNGQETNSLPTGCFKCGRPGHWSRDCPARAAGAGGDSTIQGGSAARAGENGAIGGAERFVAKSSQKAKGSKAPVSEEATAKVPRKRPTLTADLLLSDNGLGFLLEKMPQIVRIRGEGHEVHDLKSLLEGYVHWHSQLHPYLGFSDFVAKVEKLGALRRVRMCVRELRDKITSGSPLDVNKEVDLENIPNDAAPGLSVRPTTGDAGIETEDWLGDFNEVDEIDATTDPGMPVNEDEFEDFFRQGTTQVNDTLPSGSAQPKGRSPTAVSSPMRKLPSLLDGDDGPAQVATTPVNINEALAARMQANRQKALERAKARRATNASV</sequence>
<dbReference type="InterPro" id="IPR040038">
    <property type="entry name" value="TIPIN/Csm3/Swi3"/>
</dbReference>
<feature type="compositionally biased region" description="Polar residues" evidence="8">
    <location>
        <begin position="247"/>
        <end position="258"/>
    </location>
</feature>
<feature type="region of interest" description="Disordered" evidence="8">
    <location>
        <begin position="66"/>
        <end position="85"/>
    </location>
</feature>
<keyword evidence="6" id="KW-0863">Zinc-finger</keyword>
<dbReference type="Gene3D" id="4.10.60.10">
    <property type="entry name" value="Zinc finger, CCHC-type"/>
    <property type="match status" value="1"/>
</dbReference>
<reference evidence="13" key="3">
    <citation type="journal article" date="2020" name="Curr. Biol.">
        <title>Chromatin organization in early land plants reveals an ancestral association between H3K27me3, transposons, and constitutive heterochromatin.</title>
        <authorList>
            <person name="Montgomery S.A."/>
            <person name="Tanizawa Y."/>
            <person name="Galik B."/>
            <person name="Wang N."/>
            <person name="Ito T."/>
            <person name="Mochizuki T."/>
            <person name="Akimcheva S."/>
            <person name="Bowman J.L."/>
            <person name="Cognat V."/>
            <person name="Marechal-Drouard L."/>
            <person name="Ekker H."/>
            <person name="Hong S.F."/>
            <person name="Kohchi T."/>
            <person name="Lin S.S."/>
            <person name="Liu L.D."/>
            <person name="Nakamura Y."/>
            <person name="Valeeva L.R."/>
            <person name="Shakirov E.V."/>
            <person name="Shippen D.E."/>
            <person name="Wei W.L."/>
            <person name="Yagura M."/>
            <person name="Yamaoka S."/>
            <person name="Yamato K.T."/>
            <person name="Liu C."/>
            <person name="Berger F."/>
        </authorList>
    </citation>
    <scope>NUCLEOTIDE SEQUENCE [LARGE SCALE GENOMIC DNA]</scope>
    <source>
        <strain evidence="13">Tak-1</strain>
    </source>
</reference>
<dbReference type="Proteomes" id="UP000077202">
    <property type="component" value="Unassembled WGS sequence"/>
</dbReference>
<dbReference type="InterPro" id="IPR036875">
    <property type="entry name" value="Znf_CCHC_sf"/>
</dbReference>
<dbReference type="Pfam" id="PF07962">
    <property type="entry name" value="Swi3"/>
    <property type="match status" value="1"/>
</dbReference>
<keyword evidence="4 7" id="KW-0539">Nucleus</keyword>
<dbReference type="InterPro" id="IPR001878">
    <property type="entry name" value="Znf_CCHC"/>
</dbReference>
<reference evidence="10" key="2">
    <citation type="journal article" date="2019" name="Curr. Biol.">
        <title>Chromatin organization in early land plants reveals an ancestral association between H3K27me3, transposons, and constitutive heterochromatin.</title>
        <authorList>
            <person name="Montgomery S.A."/>
            <person name="Tanizawa Y."/>
            <person name="Galik B."/>
            <person name="Wang N."/>
            <person name="Ito T."/>
            <person name="Mochizuki T."/>
            <person name="Akimcheva S."/>
            <person name="Bowman J."/>
            <person name="Cognat V."/>
            <person name="Drouard L."/>
            <person name="Ekker H."/>
            <person name="Houng S."/>
            <person name="Kohchi T."/>
            <person name="Lin S."/>
            <person name="Liu L.D."/>
            <person name="Nakamura Y."/>
            <person name="Valeeva L.R."/>
            <person name="Shakirov E.V."/>
            <person name="Shippen D.E."/>
            <person name="Wei W."/>
            <person name="Yagura M."/>
            <person name="Yamaoka S."/>
            <person name="Yamato K.T."/>
            <person name="Liu C."/>
            <person name="Berger F."/>
        </authorList>
    </citation>
    <scope>NUCLEOTIDE SEQUENCE [LARGE SCALE GENOMIC DNA]</scope>
    <source>
        <strain evidence="10">Tak-1</strain>
    </source>
</reference>
<evidence type="ECO:0000256" key="5">
    <source>
        <dbReference type="ARBA" id="ARBA00023306"/>
    </source>
</evidence>
<evidence type="ECO:0000259" key="9">
    <source>
        <dbReference type="PROSITE" id="PS50158"/>
    </source>
</evidence>
<dbReference type="InterPro" id="IPR012923">
    <property type="entry name" value="Csm3"/>
</dbReference>
<dbReference type="GO" id="GO:0031298">
    <property type="term" value="C:replication fork protection complex"/>
    <property type="evidence" value="ECO:0007669"/>
    <property type="project" value="TreeGrafter"/>
</dbReference>
<evidence type="ECO:0000313" key="13">
    <source>
        <dbReference type="Proteomes" id="UP001162541"/>
    </source>
</evidence>
<dbReference type="GO" id="GO:0043111">
    <property type="term" value="P:replication fork arrest"/>
    <property type="evidence" value="ECO:0007669"/>
    <property type="project" value="TreeGrafter"/>
</dbReference>
<comment type="subcellular location">
    <subcellularLocation>
        <location evidence="1 7">Nucleus</location>
    </subcellularLocation>
</comment>
<evidence type="ECO:0000256" key="8">
    <source>
        <dbReference type="SAM" id="MobiDB-lite"/>
    </source>
</evidence>
<dbReference type="PROSITE" id="PS50158">
    <property type="entry name" value="ZF_CCHC"/>
    <property type="match status" value="1"/>
</dbReference>
<protein>
    <recommendedName>
        <fullName evidence="9">CCHC-type domain-containing protein</fullName>
    </recommendedName>
</protein>
<name>A0A176VMW7_MARPO</name>
<dbReference type="EMBL" id="AP019868">
    <property type="protein sequence ID" value="BBN06649.1"/>
    <property type="molecule type" value="Genomic_DNA"/>
</dbReference>
<dbReference type="PANTHER" id="PTHR13220">
    <property type="entry name" value="TIMELESS INTERACTING-RELATED"/>
    <property type="match status" value="1"/>
</dbReference>
<evidence type="ECO:0000313" key="10">
    <source>
        <dbReference type="EMBL" id="BBN06649.1"/>
    </source>
</evidence>
<comment type="function">
    <text evidence="7">Plays an important role in the control of DNA replication and the maintenance of replication fork stability.</text>
</comment>
<dbReference type="GO" id="GO:0006974">
    <property type="term" value="P:DNA damage response"/>
    <property type="evidence" value="ECO:0007669"/>
    <property type="project" value="UniProtKB-KW"/>
</dbReference>
<evidence type="ECO:0000256" key="1">
    <source>
        <dbReference type="ARBA" id="ARBA00004123"/>
    </source>
</evidence>
<organism evidence="11 12">
    <name type="scientific">Marchantia polymorpha subsp. ruderalis</name>
    <dbReference type="NCBI Taxonomy" id="1480154"/>
    <lineage>
        <taxon>Eukaryota</taxon>
        <taxon>Viridiplantae</taxon>
        <taxon>Streptophyta</taxon>
        <taxon>Embryophyta</taxon>
        <taxon>Marchantiophyta</taxon>
        <taxon>Marchantiopsida</taxon>
        <taxon>Marchantiidae</taxon>
        <taxon>Marchantiales</taxon>
        <taxon>Marchantiaceae</taxon>
        <taxon>Marchantia</taxon>
    </lineage>
</organism>
<dbReference type="Pfam" id="PF00098">
    <property type="entry name" value="zf-CCHC"/>
    <property type="match status" value="1"/>
</dbReference>
<feature type="region of interest" description="Disordered" evidence="8">
    <location>
        <begin position="30"/>
        <end position="50"/>
    </location>
</feature>
<evidence type="ECO:0000313" key="12">
    <source>
        <dbReference type="Proteomes" id="UP000077202"/>
    </source>
</evidence>
<keyword evidence="6" id="KW-0479">Metal-binding</keyword>
<evidence type="ECO:0000256" key="4">
    <source>
        <dbReference type="ARBA" id="ARBA00023242"/>
    </source>
</evidence>
<reference evidence="11 12" key="1">
    <citation type="submission" date="2016-03" db="EMBL/GenBank/DDBJ databases">
        <title>Mechanisms controlling the formation of the plant cell surface in tip-growing cells are functionally conserved among land plants.</title>
        <authorList>
            <person name="Honkanen S."/>
            <person name="Jones V.A."/>
            <person name="Morieri G."/>
            <person name="Champion C."/>
            <person name="Hetherington A.J."/>
            <person name="Kelly S."/>
            <person name="Saint-Marcoux D."/>
            <person name="Proust H."/>
            <person name="Prescott H."/>
            <person name="Dolan L."/>
        </authorList>
    </citation>
    <scope>NUCLEOTIDE SEQUENCE [LARGE SCALE GENOMIC DNA]</scope>
    <source>
        <strain evidence="12">cv. Tak-1 and cv. Tak-2</strain>
        <tissue evidence="11">Whole gametophyte</tissue>
    </source>
</reference>
<evidence type="ECO:0000256" key="6">
    <source>
        <dbReference type="PROSITE-ProRule" id="PRU00047"/>
    </source>
</evidence>
<evidence type="ECO:0000256" key="3">
    <source>
        <dbReference type="ARBA" id="ARBA00022763"/>
    </source>
</evidence>
<dbReference type="SUPFAM" id="SSF57756">
    <property type="entry name" value="Retrovirus zinc finger-like domains"/>
    <property type="match status" value="1"/>
</dbReference>
<dbReference type="PANTHER" id="PTHR13220:SF11">
    <property type="entry name" value="TIMELESS-INTERACTING PROTEIN"/>
    <property type="match status" value="1"/>
</dbReference>
<keyword evidence="6" id="KW-0862">Zinc</keyword>
<comment type="similarity">
    <text evidence="2 7">Belongs to the CSM3 family.</text>
</comment>
<feature type="region of interest" description="Disordered" evidence="8">
    <location>
        <begin position="247"/>
        <end position="290"/>
    </location>
</feature>
<proteinExistence type="inferred from homology"/>
<evidence type="ECO:0000256" key="7">
    <source>
        <dbReference type="RuleBase" id="RU366049"/>
    </source>
</evidence>
<feature type="domain" description="CCHC-type" evidence="9">
    <location>
        <begin position="15"/>
        <end position="29"/>
    </location>
</feature>
<keyword evidence="5 7" id="KW-0131">Cell cycle</keyword>
<dbReference type="GO" id="GO:0003677">
    <property type="term" value="F:DNA binding"/>
    <property type="evidence" value="ECO:0007669"/>
    <property type="project" value="TreeGrafter"/>
</dbReference>
<dbReference type="Proteomes" id="UP001162541">
    <property type="component" value="Chromosome 3"/>
</dbReference>